<dbReference type="GO" id="GO:0006310">
    <property type="term" value="P:DNA recombination"/>
    <property type="evidence" value="ECO:0007669"/>
    <property type="project" value="UniProtKB-KW"/>
</dbReference>
<dbReference type="PANTHER" id="PTHR11533:SF294">
    <property type="entry name" value="THYROTROPIN-RELEASING HORMONE-DEGRADING ECTOENZYME"/>
    <property type="match status" value="1"/>
</dbReference>
<feature type="active site" description="Proton acceptor" evidence="9">
    <location>
        <position position="205"/>
    </location>
</feature>
<dbReference type="Gene3D" id="1.10.443.10">
    <property type="entry name" value="Intergrase catalytic core"/>
    <property type="match status" value="1"/>
</dbReference>
<feature type="binding site" evidence="10">
    <location>
        <position position="208"/>
    </location>
    <ligand>
        <name>Zn(2+)</name>
        <dbReference type="ChEBI" id="CHEBI:29105"/>
        <note>catalytic</note>
    </ligand>
</feature>
<dbReference type="GO" id="GO:0042277">
    <property type="term" value="F:peptide binding"/>
    <property type="evidence" value="ECO:0007669"/>
    <property type="project" value="TreeGrafter"/>
</dbReference>
<evidence type="ECO:0000313" key="15">
    <source>
        <dbReference type="EMBL" id="CAG2184997.1"/>
    </source>
</evidence>
<dbReference type="GO" id="GO:0016020">
    <property type="term" value="C:membrane"/>
    <property type="evidence" value="ECO:0007669"/>
    <property type="project" value="TreeGrafter"/>
</dbReference>
<evidence type="ECO:0000256" key="5">
    <source>
        <dbReference type="ARBA" id="ARBA00022801"/>
    </source>
</evidence>
<dbReference type="GO" id="GO:0005737">
    <property type="term" value="C:cytoplasm"/>
    <property type="evidence" value="ECO:0007669"/>
    <property type="project" value="TreeGrafter"/>
</dbReference>
<protein>
    <submittedName>
        <fullName evidence="15">ANPEP</fullName>
        <ecNumber evidence="15">3.4.11.2</ecNumber>
    </submittedName>
</protein>
<dbReference type="GO" id="GO:0015074">
    <property type="term" value="P:DNA integration"/>
    <property type="evidence" value="ECO:0007669"/>
    <property type="project" value="InterPro"/>
</dbReference>
<dbReference type="GO" id="GO:0070006">
    <property type="term" value="F:metalloaminopeptidase activity"/>
    <property type="evidence" value="ECO:0007669"/>
    <property type="project" value="TreeGrafter"/>
</dbReference>
<dbReference type="InterPro" id="IPR014782">
    <property type="entry name" value="Peptidase_M1_dom"/>
</dbReference>
<name>A0A8S3PMX4_MYTED</name>
<feature type="domain" description="Tyr recombinase" evidence="12">
    <location>
        <begin position="412"/>
        <end position="482"/>
    </location>
</feature>
<dbReference type="InterPro" id="IPR002104">
    <property type="entry name" value="Integrase_catalytic"/>
</dbReference>
<dbReference type="InterPro" id="IPR001930">
    <property type="entry name" value="Peptidase_M1"/>
</dbReference>
<dbReference type="InterPro" id="IPR011010">
    <property type="entry name" value="DNA_brk_join_enz"/>
</dbReference>
<keyword evidence="3" id="KW-0645">Protease</keyword>
<proteinExistence type="inferred from homology"/>
<feature type="site" description="Transition state stabilizer" evidence="11">
    <location>
        <position position="290"/>
    </location>
</feature>
<organism evidence="15 16">
    <name type="scientific">Mytilus edulis</name>
    <name type="common">Blue mussel</name>
    <dbReference type="NCBI Taxonomy" id="6550"/>
    <lineage>
        <taxon>Eukaryota</taxon>
        <taxon>Metazoa</taxon>
        <taxon>Spiralia</taxon>
        <taxon>Lophotrochozoa</taxon>
        <taxon>Mollusca</taxon>
        <taxon>Bivalvia</taxon>
        <taxon>Autobranchia</taxon>
        <taxon>Pteriomorphia</taxon>
        <taxon>Mytilida</taxon>
        <taxon>Mytiloidea</taxon>
        <taxon>Mytilidae</taxon>
        <taxon>Mytilinae</taxon>
        <taxon>Mytilus</taxon>
    </lineage>
</organism>
<evidence type="ECO:0000256" key="11">
    <source>
        <dbReference type="PIRSR" id="PIRSR634016-4"/>
    </source>
</evidence>
<dbReference type="SUPFAM" id="SSF55486">
    <property type="entry name" value="Metalloproteases ('zincins'), catalytic domain"/>
    <property type="match status" value="1"/>
</dbReference>
<dbReference type="SUPFAM" id="SSF63737">
    <property type="entry name" value="Leukotriene A4 hydrolase N-terminal domain"/>
    <property type="match status" value="1"/>
</dbReference>
<dbReference type="GO" id="GO:0005615">
    <property type="term" value="C:extracellular space"/>
    <property type="evidence" value="ECO:0007669"/>
    <property type="project" value="TreeGrafter"/>
</dbReference>
<feature type="domain" description="Aminopeptidase N-like N-terminal" evidence="14">
    <location>
        <begin position="1"/>
        <end position="97"/>
    </location>
</feature>
<dbReference type="Proteomes" id="UP000683360">
    <property type="component" value="Unassembled WGS sequence"/>
</dbReference>
<evidence type="ECO:0000256" key="4">
    <source>
        <dbReference type="ARBA" id="ARBA00022723"/>
    </source>
</evidence>
<dbReference type="CDD" id="cd09601">
    <property type="entry name" value="M1_APN-Q_like"/>
    <property type="match status" value="1"/>
</dbReference>
<sequence>MNFSGPLLDDLQGLYYSSYKEGNTTRYLASTQFESIKARKAFPCFDEPDLKAQFKVTLVRHKDKISLSNMPIDKTHNRSDGYMADEYKVTPIMSTYLLAFVVGDFNYTSNTTKNGIKYGVWSRPESVDQTKFALNVGTQVLTFYEQFFNISFPLPKQDMIAIPDFGPGAMENWGLITYKERYLLYKEGVSSEESKQTTAFVIAHELGHQWFGNLVTMKWWDDLWLNEGFATFMEYIGTDHIFPDWKMFDHMIIEDLHPVLDFDSHVTSHPIYVPLTSLEGLSNIFDAISYSKDYEPDTLKSIQGSINRHLTEKHCNINLIKDKEFKHSRDVLMSKRKLLRQNGKGNKPKKAEPLTKEEIDILYQKKLLGAGDPRCPVSLYLMYAGKRPEKMKADDSKFYVGINNKGYGDEWFINQQMGKNTLSNIIKSMTDEAGIQGRKVNHSARKTGITTLIHAGVQNTLVQQHSGHKSLSSINNYSSASFQQQKDMSKVLCTFTSNQDSTTDINQNTIQPGDSTANLNNVDTIPDDDDDMVLVRASQEMIENTLLDIENFENYEVLDIHNDIHVDNCKKSSNLVQKNTDMSVRMSENYSVPSILQGATVKGNVIINYGNPIEEKENYQRQTQKKRKWVIYDSSDSD</sequence>
<dbReference type="Gene3D" id="2.60.40.1730">
    <property type="entry name" value="tricorn interacting facor f3 domain"/>
    <property type="match status" value="1"/>
</dbReference>
<evidence type="ECO:0000256" key="2">
    <source>
        <dbReference type="ARBA" id="ARBA00022438"/>
    </source>
</evidence>
<dbReference type="Pfam" id="PF01433">
    <property type="entry name" value="Peptidase_M1"/>
    <property type="match status" value="1"/>
</dbReference>
<dbReference type="Pfam" id="PF17900">
    <property type="entry name" value="Peptidase_M1_N"/>
    <property type="match status" value="1"/>
</dbReference>
<evidence type="ECO:0000256" key="7">
    <source>
        <dbReference type="ARBA" id="ARBA00023049"/>
    </source>
</evidence>
<comment type="caution">
    <text evidence="15">The sequence shown here is derived from an EMBL/GenBank/DDBJ whole genome shotgun (WGS) entry which is preliminary data.</text>
</comment>
<keyword evidence="7" id="KW-0482">Metalloprotease</keyword>
<evidence type="ECO:0000256" key="3">
    <source>
        <dbReference type="ARBA" id="ARBA00022670"/>
    </source>
</evidence>
<comment type="cofactor">
    <cofactor evidence="10">
        <name>Zn(2+)</name>
        <dbReference type="ChEBI" id="CHEBI:29105"/>
    </cofactor>
    <text evidence="10">Binds 1 zinc ion per subunit.</text>
</comment>
<gene>
    <name evidence="15" type="ORF">MEDL_623</name>
</gene>
<dbReference type="GO" id="GO:0003677">
    <property type="term" value="F:DNA binding"/>
    <property type="evidence" value="ECO:0007669"/>
    <property type="project" value="InterPro"/>
</dbReference>
<evidence type="ECO:0000259" key="12">
    <source>
        <dbReference type="Pfam" id="PF00589"/>
    </source>
</evidence>
<evidence type="ECO:0000259" key="13">
    <source>
        <dbReference type="Pfam" id="PF01433"/>
    </source>
</evidence>
<dbReference type="GO" id="GO:0008270">
    <property type="term" value="F:zinc ion binding"/>
    <property type="evidence" value="ECO:0007669"/>
    <property type="project" value="InterPro"/>
</dbReference>
<dbReference type="PANTHER" id="PTHR11533">
    <property type="entry name" value="PROTEASE M1 ZINC METALLOPROTEASE"/>
    <property type="match status" value="1"/>
</dbReference>
<feature type="binding site" evidence="10">
    <location>
        <position position="227"/>
    </location>
    <ligand>
        <name>Zn(2+)</name>
        <dbReference type="ChEBI" id="CHEBI:29105"/>
        <note>catalytic</note>
    </ligand>
</feature>
<dbReference type="GO" id="GO:0016285">
    <property type="term" value="F:alanyl aminopeptidase activity"/>
    <property type="evidence" value="ECO:0007669"/>
    <property type="project" value="UniProtKB-EC"/>
</dbReference>
<evidence type="ECO:0000256" key="8">
    <source>
        <dbReference type="ARBA" id="ARBA00023172"/>
    </source>
</evidence>
<dbReference type="OrthoDB" id="6154736at2759"/>
<dbReference type="InterPro" id="IPR042097">
    <property type="entry name" value="Aminopeptidase_N-like_N_sf"/>
</dbReference>
<dbReference type="InterPro" id="IPR050344">
    <property type="entry name" value="Peptidase_M1_aminopeptidases"/>
</dbReference>
<dbReference type="PRINTS" id="PR00756">
    <property type="entry name" value="ALADIPTASE"/>
</dbReference>
<feature type="binding site" evidence="10">
    <location>
        <position position="204"/>
    </location>
    <ligand>
        <name>Zn(2+)</name>
        <dbReference type="ChEBI" id="CHEBI:29105"/>
        <note>catalytic</note>
    </ligand>
</feature>
<comment type="similarity">
    <text evidence="1">Belongs to the peptidase M1 family.</text>
</comment>
<evidence type="ECO:0000256" key="10">
    <source>
        <dbReference type="PIRSR" id="PIRSR634016-3"/>
    </source>
</evidence>
<keyword evidence="5 15" id="KW-0378">Hydrolase</keyword>
<evidence type="ECO:0000256" key="6">
    <source>
        <dbReference type="ARBA" id="ARBA00022833"/>
    </source>
</evidence>
<dbReference type="SUPFAM" id="SSF56349">
    <property type="entry name" value="DNA breaking-rejoining enzymes"/>
    <property type="match status" value="1"/>
</dbReference>
<evidence type="ECO:0000256" key="9">
    <source>
        <dbReference type="PIRSR" id="PIRSR634016-1"/>
    </source>
</evidence>
<keyword evidence="4 10" id="KW-0479">Metal-binding</keyword>
<dbReference type="InterPro" id="IPR027268">
    <property type="entry name" value="Peptidase_M4/M1_CTD_sf"/>
</dbReference>
<dbReference type="Pfam" id="PF00589">
    <property type="entry name" value="Phage_integrase"/>
    <property type="match status" value="1"/>
</dbReference>
<evidence type="ECO:0000313" key="16">
    <source>
        <dbReference type="Proteomes" id="UP000683360"/>
    </source>
</evidence>
<dbReference type="Gene3D" id="1.10.390.10">
    <property type="entry name" value="Neutral Protease Domain 2"/>
    <property type="match status" value="1"/>
</dbReference>
<keyword evidence="2 15" id="KW-0031">Aminopeptidase</keyword>
<evidence type="ECO:0000259" key="14">
    <source>
        <dbReference type="Pfam" id="PF17900"/>
    </source>
</evidence>
<dbReference type="EMBL" id="CAJPWZ010000053">
    <property type="protein sequence ID" value="CAG2184997.1"/>
    <property type="molecule type" value="Genomic_DNA"/>
</dbReference>
<reference evidence="15" key="1">
    <citation type="submission" date="2021-03" db="EMBL/GenBank/DDBJ databases">
        <authorList>
            <person name="Bekaert M."/>
        </authorList>
    </citation>
    <scope>NUCLEOTIDE SEQUENCE</scope>
</reference>
<keyword evidence="16" id="KW-1185">Reference proteome</keyword>
<dbReference type="AlphaFoldDB" id="A0A8S3PMX4"/>
<evidence type="ECO:0000256" key="1">
    <source>
        <dbReference type="ARBA" id="ARBA00010136"/>
    </source>
</evidence>
<dbReference type="GO" id="GO:0006508">
    <property type="term" value="P:proteolysis"/>
    <property type="evidence" value="ECO:0007669"/>
    <property type="project" value="UniProtKB-KW"/>
</dbReference>
<dbReference type="GO" id="GO:0043171">
    <property type="term" value="P:peptide catabolic process"/>
    <property type="evidence" value="ECO:0007669"/>
    <property type="project" value="TreeGrafter"/>
</dbReference>
<dbReference type="InterPro" id="IPR013762">
    <property type="entry name" value="Integrase-like_cat_sf"/>
</dbReference>
<feature type="domain" description="Peptidase M1 membrane alanine aminopeptidase" evidence="13">
    <location>
        <begin position="132"/>
        <end position="294"/>
    </location>
</feature>
<accession>A0A8S3PMX4</accession>
<dbReference type="FunFam" id="1.10.390.10:FF:000006">
    <property type="entry name" value="Puromycin-sensitive aminopeptidase"/>
    <property type="match status" value="1"/>
</dbReference>
<dbReference type="InterPro" id="IPR045357">
    <property type="entry name" value="Aminopeptidase_N-like_N"/>
</dbReference>
<keyword evidence="8" id="KW-0233">DNA recombination</keyword>
<keyword evidence="6 10" id="KW-0862">Zinc</keyword>
<dbReference type="InterPro" id="IPR034016">
    <property type="entry name" value="M1_APN-typ"/>
</dbReference>
<dbReference type="EC" id="3.4.11.2" evidence="15"/>